<organism evidence="1">
    <name type="scientific">hydrothermal vent metagenome</name>
    <dbReference type="NCBI Taxonomy" id="652676"/>
    <lineage>
        <taxon>unclassified sequences</taxon>
        <taxon>metagenomes</taxon>
        <taxon>ecological metagenomes</taxon>
    </lineage>
</organism>
<accession>A0A3B0U3M6</accession>
<feature type="non-terminal residue" evidence="1">
    <location>
        <position position="34"/>
    </location>
</feature>
<name>A0A3B0U3M6_9ZZZZ</name>
<proteinExistence type="predicted"/>
<sequence>MKKKKDSTKNLNLIPQEYIEKQILLFRGKKVMLD</sequence>
<reference evidence="1" key="1">
    <citation type="submission" date="2018-06" db="EMBL/GenBank/DDBJ databases">
        <authorList>
            <person name="Zhirakovskaya E."/>
        </authorList>
    </citation>
    <scope>NUCLEOTIDE SEQUENCE</scope>
</reference>
<protein>
    <submittedName>
        <fullName evidence="1">Uncharacterized protein</fullName>
    </submittedName>
</protein>
<dbReference type="EMBL" id="UOEN01000265">
    <property type="protein sequence ID" value="VAW15384.1"/>
    <property type="molecule type" value="Genomic_DNA"/>
</dbReference>
<gene>
    <name evidence="1" type="ORF">MNBD_BACTEROID05-1078</name>
</gene>
<evidence type="ECO:0000313" key="1">
    <source>
        <dbReference type="EMBL" id="VAW15384.1"/>
    </source>
</evidence>
<dbReference type="AlphaFoldDB" id="A0A3B0U3M6"/>